<sequence>MTEGGPTQDPVTGPPGRARESVLSETFVSLADTLVDDYDIDGFLDFLVASCMGLFDISAAGIVLVDARGNLSPTASSNEDARVLGLFELQSAEGPCLESVSSGRVVASADLTREHERWPRFAPAALGAGFRSVQSLPMRLRGENIGGLSLFGAEQPPMTPDQREVAQALADVATVGILQQRSLHRASLLAEQMHAALDSRVVIEQAKGILAESGRLDMNSAFEALRGYARGSNQKLGIVAEALARRRLDPATVLAAGRRNRVR</sequence>
<keyword evidence="3" id="KW-1185">Reference proteome</keyword>
<dbReference type="SMART" id="SM00065">
    <property type="entry name" value="GAF"/>
    <property type="match status" value="1"/>
</dbReference>
<dbReference type="PROSITE" id="PS50921">
    <property type="entry name" value="ANTAR"/>
    <property type="match status" value="1"/>
</dbReference>
<dbReference type="InterPro" id="IPR005561">
    <property type="entry name" value="ANTAR"/>
</dbReference>
<name>A0A975Y1S3_9ACTN</name>
<dbReference type="GO" id="GO:0003723">
    <property type="term" value="F:RNA binding"/>
    <property type="evidence" value="ECO:0007669"/>
    <property type="project" value="InterPro"/>
</dbReference>
<dbReference type="Pfam" id="PF13185">
    <property type="entry name" value="GAF_2"/>
    <property type="match status" value="1"/>
</dbReference>
<dbReference type="EMBL" id="CP077062">
    <property type="protein sequence ID" value="QWZ09817.1"/>
    <property type="molecule type" value="Genomic_DNA"/>
</dbReference>
<evidence type="ECO:0000313" key="2">
    <source>
        <dbReference type="EMBL" id="QWZ09817.1"/>
    </source>
</evidence>
<dbReference type="SMART" id="SM01012">
    <property type="entry name" value="ANTAR"/>
    <property type="match status" value="1"/>
</dbReference>
<feature type="domain" description="ANTAR" evidence="1">
    <location>
        <begin position="183"/>
        <end position="244"/>
    </location>
</feature>
<protein>
    <submittedName>
        <fullName evidence="2">GAF and ANTAR domain-containing protein</fullName>
    </submittedName>
</protein>
<evidence type="ECO:0000313" key="3">
    <source>
        <dbReference type="Proteomes" id="UP000683575"/>
    </source>
</evidence>
<dbReference type="Pfam" id="PF03861">
    <property type="entry name" value="ANTAR"/>
    <property type="match status" value="1"/>
</dbReference>
<dbReference type="InterPro" id="IPR012074">
    <property type="entry name" value="GAF_ANTAR"/>
</dbReference>
<dbReference type="KEGG" id="nps:KRR39_08840"/>
<dbReference type="PIRSF" id="PIRSF036625">
    <property type="entry name" value="GAF_ANTAR"/>
    <property type="match status" value="1"/>
</dbReference>
<dbReference type="Proteomes" id="UP000683575">
    <property type="component" value="Chromosome"/>
</dbReference>
<accession>A0A975Y1S3</accession>
<reference evidence="2" key="1">
    <citation type="submission" date="2021-06" db="EMBL/GenBank/DDBJ databases">
        <title>Complete genome sequence of Nocardioides sp. G188.</title>
        <authorList>
            <person name="Im W.-T."/>
        </authorList>
    </citation>
    <scope>NUCLEOTIDE SEQUENCE</scope>
    <source>
        <strain evidence="2">G188</strain>
    </source>
</reference>
<dbReference type="AlphaFoldDB" id="A0A975Y1S3"/>
<gene>
    <name evidence="2" type="ORF">KRR39_08840</name>
</gene>
<organism evidence="2 3">
    <name type="scientific">Nocardioides panacis</name>
    <dbReference type="NCBI Taxonomy" id="2849501"/>
    <lineage>
        <taxon>Bacteria</taxon>
        <taxon>Bacillati</taxon>
        <taxon>Actinomycetota</taxon>
        <taxon>Actinomycetes</taxon>
        <taxon>Propionibacteriales</taxon>
        <taxon>Nocardioidaceae</taxon>
        <taxon>Nocardioides</taxon>
    </lineage>
</organism>
<proteinExistence type="predicted"/>
<dbReference type="InterPro" id="IPR003018">
    <property type="entry name" value="GAF"/>
</dbReference>
<dbReference type="RefSeq" id="WP_216941663.1">
    <property type="nucleotide sequence ID" value="NZ_CP077062.1"/>
</dbReference>
<evidence type="ECO:0000259" key="1">
    <source>
        <dbReference type="PROSITE" id="PS50921"/>
    </source>
</evidence>